<dbReference type="InterPro" id="IPR013022">
    <property type="entry name" value="Xyl_isomerase-like_TIM-brl"/>
</dbReference>
<dbReference type="InterPro" id="IPR036237">
    <property type="entry name" value="Xyl_isomerase-like_sf"/>
</dbReference>
<feature type="compositionally biased region" description="Low complexity" evidence="1">
    <location>
        <begin position="35"/>
        <end position="49"/>
    </location>
</feature>
<evidence type="ECO:0000313" key="5">
    <source>
        <dbReference type="Proteomes" id="UP001202961"/>
    </source>
</evidence>
<feature type="region of interest" description="Disordered" evidence="1">
    <location>
        <begin position="35"/>
        <end position="63"/>
    </location>
</feature>
<dbReference type="Proteomes" id="UP001202961">
    <property type="component" value="Unassembled WGS sequence"/>
</dbReference>
<keyword evidence="4" id="KW-0413">Isomerase</keyword>
<evidence type="ECO:0000313" key="4">
    <source>
        <dbReference type="EMBL" id="MCM2372420.1"/>
    </source>
</evidence>
<accession>A0ABT0U6A5</accession>
<dbReference type="Pfam" id="PF01261">
    <property type="entry name" value="AP_endonuc_2"/>
    <property type="match status" value="1"/>
</dbReference>
<feature type="signal peptide" evidence="2">
    <location>
        <begin position="1"/>
        <end position="33"/>
    </location>
</feature>
<evidence type="ECO:0000256" key="1">
    <source>
        <dbReference type="SAM" id="MobiDB-lite"/>
    </source>
</evidence>
<protein>
    <submittedName>
        <fullName evidence="4">Sugar phosphate isomerase/epimerase</fullName>
    </submittedName>
</protein>
<dbReference type="InterPro" id="IPR050312">
    <property type="entry name" value="IolE/XylAMocC-like"/>
</dbReference>
<evidence type="ECO:0000259" key="3">
    <source>
        <dbReference type="Pfam" id="PF01261"/>
    </source>
</evidence>
<gene>
    <name evidence="4" type="ORF">NB063_17565</name>
</gene>
<feature type="chain" id="PRO_5045091439" evidence="2">
    <location>
        <begin position="34"/>
        <end position="337"/>
    </location>
</feature>
<keyword evidence="5" id="KW-1185">Reference proteome</keyword>
<sequence>MPSAPRISRRTASGLTAAAALTSWLARPLLSFADEPAADPANGAPPAEETQSGESTPLGNSSLPYLDRIGLQLYTVRDQMAANPETTLAAIAAAGYWQVELMNIDEGAIKIAAIARDHGLAVHSGFLDFNIITDPKREGVASLSETLDIAERIGLRHVVFGYIAKNQRDTADKCRKIADSANAAADQTRAAGMRMCYHNHSFEFQPFAVDSGKENDASPLTAYDIFTERFDPHQMEFELDVFWAKIGGHDPLAMMRRLAGRISQVHLKDLLSGTPVITDESQVPKDAFQELGDGTIDIPAVMRLAKEIGVDECHVEQDQSPAPLESIVQSYQFLKTK</sequence>
<feature type="compositionally biased region" description="Polar residues" evidence="1">
    <location>
        <begin position="50"/>
        <end position="63"/>
    </location>
</feature>
<reference evidence="4 5" key="1">
    <citation type="journal article" date="2022" name="Syst. Appl. Microbiol.">
        <title>Rhodopirellula aestuarii sp. nov., a novel member of the genus Rhodopirellula isolated from brackish sediments collected in the Tagus River estuary, Portugal.</title>
        <authorList>
            <person name="Vitorino I.R."/>
            <person name="Klimek D."/>
            <person name="Calusinska M."/>
            <person name="Lobo-da-Cunha A."/>
            <person name="Vasconcelos V."/>
            <person name="Lage O.M."/>
        </authorList>
    </citation>
    <scope>NUCLEOTIDE SEQUENCE [LARGE SCALE GENOMIC DNA]</scope>
    <source>
        <strain evidence="4 5">ICT_H3.1</strain>
    </source>
</reference>
<organism evidence="4 5">
    <name type="scientific">Aporhodopirellula aestuarii</name>
    <dbReference type="NCBI Taxonomy" id="2950107"/>
    <lineage>
        <taxon>Bacteria</taxon>
        <taxon>Pseudomonadati</taxon>
        <taxon>Planctomycetota</taxon>
        <taxon>Planctomycetia</taxon>
        <taxon>Pirellulales</taxon>
        <taxon>Pirellulaceae</taxon>
        <taxon>Aporhodopirellula</taxon>
    </lineage>
</organism>
<dbReference type="Gene3D" id="3.20.20.150">
    <property type="entry name" value="Divalent-metal-dependent TIM barrel enzymes"/>
    <property type="match status" value="1"/>
</dbReference>
<dbReference type="SUPFAM" id="SSF51658">
    <property type="entry name" value="Xylose isomerase-like"/>
    <property type="match status" value="1"/>
</dbReference>
<dbReference type="PANTHER" id="PTHR12110">
    <property type="entry name" value="HYDROXYPYRUVATE ISOMERASE"/>
    <property type="match status" value="1"/>
</dbReference>
<dbReference type="EMBL" id="JAMQBK010000046">
    <property type="protein sequence ID" value="MCM2372420.1"/>
    <property type="molecule type" value="Genomic_DNA"/>
</dbReference>
<dbReference type="RefSeq" id="WP_250930050.1">
    <property type="nucleotide sequence ID" value="NZ_JAMQBK010000046.1"/>
</dbReference>
<dbReference type="PANTHER" id="PTHR12110:SF41">
    <property type="entry name" value="INOSOSE DEHYDRATASE"/>
    <property type="match status" value="1"/>
</dbReference>
<name>A0ABT0U6A5_9BACT</name>
<keyword evidence="2" id="KW-0732">Signal</keyword>
<dbReference type="GO" id="GO:0016853">
    <property type="term" value="F:isomerase activity"/>
    <property type="evidence" value="ECO:0007669"/>
    <property type="project" value="UniProtKB-KW"/>
</dbReference>
<comment type="caution">
    <text evidence="4">The sequence shown here is derived from an EMBL/GenBank/DDBJ whole genome shotgun (WGS) entry which is preliminary data.</text>
</comment>
<feature type="domain" description="Xylose isomerase-like TIM barrel" evidence="3">
    <location>
        <begin position="89"/>
        <end position="335"/>
    </location>
</feature>
<evidence type="ECO:0000256" key="2">
    <source>
        <dbReference type="SAM" id="SignalP"/>
    </source>
</evidence>
<proteinExistence type="predicted"/>